<feature type="region of interest" description="Disordered" evidence="1">
    <location>
        <begin position="318"/>
        <end position="374"/>
    </location>
</feature>
<keyword evidence="4" id="KW-1185">Reference proteome</keyword>
<feature type="region of interest" description="Disordered" evidence="1">
    <location>
        <begin position="255"/>
        <end position="289"/>
    </location>
</feature>
<evidence type="ECO:0000256" key="2">
    <source>
        <dbReference type="SAM" id="Phobius"/>
    </source>
</evidence>
<evidence type="ECO:0000313" key="4">
    <source>
        <dbReference type="Proteomes" id="UP001176940"/>
    </source>
</evidence>
<comment type="caution">
    <text evidence="3">The sequence shown here is derived from an EMBL/GenBank/DDBJ whole genome shotgun (WGS) entry which is preliminary data.</text>
</comment>
<dbReference type="EMBL" id="CAUEEQ010018527">
    <property type="protein sequence ID" value="CAJ0940944.1"/>
    <property type="molecule type" value="Genomic_DNA"/>
</dbReference>
<keyword evidence="2" id="KW-1133">Transmembrane helix</keyword>
<protein>
    <submittedName>
        <fullName evidence="3">Uncharacterized protein</fullName>
    </submittedName>
</protein>
<organism evidence="3 4">
    <name type="scientific">Ranitomeya imitator</name>
    <name type="common">mimic poison frog</name>
    <dbReference type="NCBI Taxonomy" id="111125"/>
    <lineage>
        <taxon>Eukaryota</taxon>
        <taxon>Metazoa</taxon>
        <taxon>Chordata</taxon>
        <taxon>Craniata</taxon>
        <taxon>Vertebrata</taxon>
        <taxon>Euteleostomi</taxon>
        <taxon>Amphibia</taxon>
        <taxon>Batrachia</taxon>
        <taxon>Anura</taxon>
        <taxon>Neobatrachia</taxon>
        <taxon>Hyloidea</taxon>
        <taxon>Dendrobatidae</taxon>
        <taxon>Dendrobatinae</taxon>
        <taxon>Ranitomeya</taxon>
    </lineage>
</organism>
<gene>
    <name evidence="3" type="ORF">RIMI_LOCUS9078840</name>
</gene>
<dbReference type="Proteomes" id="UP001176940">
    <property type="component" value="Unassembled WGS sequence"/>
</dbReference>
<feature type="transmembrane region" description="Helical" evidence="2">
    <location>
        <begin position="6"/>
        <end position="27"/>
    </location>
</feature>
<evidence type="ECO:0000313" key="3">
    <source>
        <dbReference type="EMBL" id="CAJ0940944.1"/>
    </source>
</evidence>
<accession>A0ABN9LGN9</accession>
<reference evidence="3" key="1">
    <citation type="submission" date="2023-07" db="EMBL/GenBank/DDBJ databases">
        <authorList>
            <person name="Stuckert A."/>
        </authorList>
    </citation>
    <scope>NUCLEOTIDE SEQUENCE</scope>
</reference>
<feature type="region of interest" description="Disordered" evidence="1">
    <location>
        <begin position="35"/>
        <end position="69"/>
    </location>
</feature>
<feature type="compositionally biased region" description="Pro residues" evidence="1">
    <location>
        <begin position="266"/>
        <end position="275"/>
    </location>
</feature>
<keyword evidence="2" id="KW-0472">Membrane</keyword>
<feature type="compositionally biased region" description="Basic and acidic residues" evidence="1">
    <location>
        <begin position="318"/>
        <end position="328"/>
    </location>
</feature>
<sequence length="573" mass="62432">MDHAPLIISTVAAVTSCGLLHPIIFFLPQDRGPEVHRVQDPGGRPRRQLHPGPKTSSQSLGLSGPPPLPAVQADPPGKHFVVHVDVSAEDGQTIRISFSNLFKEFRSTTTWLQFPFVCGAVKGSVYDGTAQGARHGLVGPAPSGSRWTCLLLDLRYILSMYLSRRYSHLRSVKLCSNLLVKNLVTSDLGVQPRLKGHSIPALPPEVSYHEARQSKALQNGFAPMPREMAFPVPKGEKWQDLYDFIRFPSDASKLPYDSIQKGETPSPTPGAPPIRSPARQRPRSVTLSKPVQDRVSLIQQITTPRPLPRFAPVQVESIPERHLSVHGRDRGKRPRGGSSVGEENDGGIHVYASRGQNLTVHRHPDPEKASRAHHIPQTSAVICRPLAPCPGGAGAPEDYRKLLPDPILKLKKIIGFEAAQSDVPCGPAVAARWSSPVTLLSWCWMCRAEISASSVGHTDKAKGQSLRRSPEQSATAAGVGPWRLAAPPVASAQTGPLSMVRLCRTPRESVPCIAMCGPTSTPCPPSASHTAELDCAESGPRTRMVVVWDTSRPAVVVRLSSWRRLTQMWIYRL</sequence>
<evidence type="ECO:0000256" key="1">
    <source>
        <dbReference type="SAM" id="MobiDB-lite"/>
    </source>
</evidence>
<name>A0ABN9LGN9_9NEOB</name>
<keyword evidence="2" id="KW-0812">Transmembrane</keyword>
<proteinExistence type="predicted"/>